<keyword evidence="9" id="KW-1185">Reference proteome</keyword>
<dbReference type="AlphaFoldDB" id="A0A0L0CNW5"/>
<dbReference type="EMBL" id="JRES01000120">
    <property type="protein sequence ID" value="KNC34020.1"/>
    <property type="molecule type" value="Genomic_DNA"/>
</dbReference>
<dbReference type="PANTHER" id="PTHR11610">
    <property type="entry name" value="LIPASE"/>
    <property type="match status" value="1"/>
</dbReference>
<evidence type="ECO:0000256" key="4">
    <source>
        <dbReference type="ARBA" id="ARBA00022729"/>
    </source>
</evidence>
<dbReference type="GO" id="GO:0005615">
    <property type="term" value="C:extracellular space"/>
    <property type="evidence" value="ECO:0007669"/>
    <property type="project" value="TreeGrafter"/>
</dbReference>
<dbReference type="PANTHER" id="PTHR11610:SF149">
    <property type="entry name" value="FI01450P-RELATED"/>
    <property type="match status" value="1"/>
</dbReference>
<proteinExistence type="inferred from homology"/>
<dbReference type="InterPro" id="IPR029058">
    <property type="entry name" value="AB_hydrolase_fold"/>
</dbReference>
<dbReference type="OMA" id="NEISYMG"/>
<protein>
    <submittedName>
        <fullName evidence="8">Vitellogenin-2</fullName>
    </submittedName>
</protein>
<feature type="signal peptide" evidence="6">
    <location>
        <begin position="1"/>
        <end position="21"/>
    </location>
</feature>
<evidence type="ECO:0000256" key="3">
    <source>
        <dbReference type="ARBA" id="ARBA00022525"/>
    </source>
</evidence>
<comment type="caution">
    <text evidence="8">The sequence shown here is derived from an EMBL/GenBank/DDBJ whole genome shotgun (WGS) entry which is preliminary data.</text>
</comment>
<feature type="domain" description="Lipase" evidence="7">
    <location>
        <begin position="89"/>
        <end position="367"/>
    </location>
</feature>
<sequence>MKSFLFLSVLIFLNAFNSIEGIDLGLKNIVSSAKDVTAGVAKDLTNKLPTAKGLFETSKQMVAGYPFEFVSTSINKMCSSALSSQAVTPKYLPDINKMHFQLRTACNRYNYPLLKANDMWTSKEFNPKNKVVLLVTGWTTSVDDDETIALFAKAYSCRGGVNFVALDAAGFIETLYSWSAFNTEALGMHIADGLKQLAEIVPVENIHLIGHSLGAHIVGAAGRHFELKTKKTIPRITGLDPAKPCFNEGEALSGLLRGDADFIDIIHTNSGVLGKRDPLGDIDFYPGGLDPLPPGCVGISCAHARAWVYYAETIYPGNEKNFMGTRCSSLTRLREGKCPGKEVPMGYAVPTDAKGNYFMEVRANAPYGMNGNKHDLLKYEKCGACEETEKKTRSE</sequence>
<reference evidence="8 9" key="1">
    <citation type="journal article" date="2015" name="Nat. Commun.">
        <title>Lucilia cuprina genome unlocks parasitic fly biology to underpin future interventions.</title>
        <authorList>
            <person name="Anstead C.A."/>
            <person name="Korhonen P.K."/>
            <person name="Young N.D."/>
            <person name="Hall R.S."/>
            <person name="Jex A.R."/>
            <person name="Murali S.C."/>
            <person name="Hughes D.S."/>
            <person name="Lee S.F."/>
            <person name="Perry T."/>
            <person name="Stroehlein A.J."/>
            <person name="Ansell B.R."/>
            <person name="Breugelmans B."/>
            <person name="Hofmann A."/>
            <person name="Qu J."/>
            <person name="Dugan S."/>
            <person name="Lee S.L."/>
            <person name="Chao H."/>
            <person name="Dinh H."/>
            <person name="Han Y."/>
            <person name="Doddapaneni H.V."/>
            <person name="Worley K.C."/>
            <person name="Muzny D.M."/>
            <person name="Ioannidis P."/>
            <person name="Waterhouse R.M."/>
            <person name="Zdobnov E.M."/>
            <person name="James P.J."/>
            <person name="Bagnall N.H."/>
            <person name="Kotze A.C."/>
            <person name="Gibbs R.A."/>
            <person name="Richards S."/>
            <person name="Batterham P."/>
            <person name="Gasser R.B."/>
        </authorList>
    </citation>
    <scope>NUCLEOTIDE SEQUENCE [LARGE SCALE GENOMIC DNA]</scope>
    <source>
        <strain evidence="8 9">LS</strain>
        <tissue evidence="8">Full body</tissue>
    </source>
</reference>
<comment type="subcellular location">
    <subcellularLocation>
        <location evidence="1">Secreted</location>
    </subcellularLocation>
</comment>
<evidence type="ECO:0000256" key="5">
    <source>
        <dbReference type="RuleBase" id="RU004262"/>
    </source>
</evidence>
<gene>
    <name evidence="8" type="ORF">FF38_05365</name>
</gene>
<dbReference type="Gene3D" id="3.40.50.1820">
    <property type="entry name" value="alpha/beta hydrolase"/>
    <property type="match status" value="1"/>
</dbReference>
<evidence type="ECO:0000313" key="8">
    <source>
        <dbReference type="EMBL" id="KNC34020.1"/>
    </source>
</evidence>
<dbReference type="GO" id="GO:0017171">
    <property type="term" value="F:serine hydrolase activity"/>
    <property type="evidence" value="ECO:0007669"/>
    <property type="project" value="TreeGrafter"/>
</dbReference>
<dbReference type="GO" id="GO:0016298">
    <property type="term" value="F:lipase activity"/>
    <property type="evidence" value="ECO:0007669"/>
    <property type="project" value="InterPro"/>
</dbReference>
<evidence type="ECO:0000256" key="2">
    <source>
        <dbReference type="ARBA" id="ARBA00010701"/>
    </source>
</evidence>
<keyword evidence="3" id="KW-0964">Secreted</keyword>
<dbReference type="InterPro" id="IPR013818">
    <property type="entry name" value="Lipase"/>
</dbReference>
<dbReference type="GO" id="GO:0016042">
    <property type="term" value="P:lipid catabolic process"/>
    <property type="evidence" value="ECO:0007669"/>
    <property type="project" value="TreeGrafter"/>
</dbReference>
<evidence type="ECO:0000256" key="6">
    <source>
        <dbReference type="SAM" id="SignalP"/>
    </source>
</evidence>
<feature type="chain" id="PRO_5005536620" evidence="6">
    <location>
        <begin position="22"/>
        <end position="395"/>
    </location>
</feature>
<organism evidence="8 9">
    <name type="scientific">Lucilia cuprina</name>
    <name type="common">Green bottle fly</name>
    <name type="synonym">Australian sheep blowfly</name>
    <dbReference type="NCBI Taxonomy" id="7375"/>
    <lineage>
        <taxon>Eukaryota</taxon>
        <taxon>Metazoa</taxon>
        <taxon>Ecdysozoa</taxon>
        <taxon>Arthropoda</taxon>
        <taxon>Hexapoda</taxon>
        <taxon>Insecta</taxon>
        <taxon>Pterygota</taxon>
        <taxon>Neoptera</taxon>
        <taxon>Endopterygota</taxon>
        <taxon>Diptera</taxon>
        <taxon>Brachycera</taxon>
        <taxon>Muscomorpha</taxon>
        <taxon>Oestroidea</taxon>
        <taxon>Calliphoridae</taxon>
        <taxon>Luciliinae</taxon>
        <taxon>Lucilia</taxon>
    </lineage>
</organism>
<dbReference type="InterPro" id="IPR033906">
    <property type="entry name" value="Lipase_N"/>
</dbReference>
<dbReference type="FunFam" id="3.40.50.1820:FF:000122">
    <property type="entry name" value="Vitellogenin-3-like Protein"/>
    <property type="match status" value="1"/>
</dbReference>
<evidence type="ECO:0000256" key="1">
    <source>
        <dbReference type="ARBA" id="ARBA00004613"/>
    </source>
</evidence>
<dbReference type="SUPFAM" id="SSF53474">
    <property type="entry name" value="alpha/beta-Hydrolases"/>
    <property type="match status" value="1"/>
</dbReference>
<dbReference type="InterPro" id="IPR000734">
    <property type="entry name" value="TAG_lipase"/>
</dbReference>
<dbReference type="PRINTS" id="PR00821">
    <property type="entry name" value="TAGLIPASE"/>
</dbReference>
<name>A0A0L0CNW5_LUCCU</name>
<keyword evidence="4 6" id="KW-0732">Signal</keyword>
<evidence type="ECO:0000313" key="9">
    <source>
        <dbReference type="Proteomes" id="UP000037069"/>
    </source>
</evidence>
<evidence type="ECO:0000259" key="7">
    <source>
        <dbReference type="Pfam" id="PF00151"/>
    </source>
</evidence>
<dbReference type="CDD" id="cd00707">
    <property type="entry name" value="Pancreat_lipase_like"/>
    <property type="match status" value="1"/>
</dbReference>
<comment type="similarity">
    <text evidence="2 5">Belongs to the AB hydrolase superfamily. Lipase family.</text>
</comment>
<accession>A0A0L0CNW5</accession>
<dbReference type="OrthoDB" id="199913at2759"/>
<dbReference type="Pfam" id="PF00151">
    <property type="entry name" value="Lipase"/>
    <property type="match status" value="1"/>
</dbReference>
<dbReference type="Proteomes" id="UP000037069">
    <property type="component" value="Unassembled WGS sequence"/>
</dbReference>